<dbReference type="Proteomes" id="UP000184171">
    <property type="component" value="Unassembled WGS sequence"/>
</dbReference>
<gene>
    <name evidence="1" type="ORF">SAMN02745165_00722</name>
</gene>
<dbReference type="RefSeq" id="WP_072905673.1">
    <property type="nucleotide sequence ID" value="NZ_FQZT01000002.1"/>
</dbReference>
<dbReference type="GO" id="GO:0005829">
    <property type="term" value="C:cytosol"/>
    <property type="evidence" value="ECO:0007669"/>
    <property type="project" value="TreeGrafter"/>
</dbReference>
<protein>
    <recommendedName>
        <fullName evidence="3">TIGR00725 family protein</fullName>
    </recommendedName>
</protein>
<accession>A0A1M6DKR7</accession>
<dbReference type="NCBIfam" id="TIGR00725">
    <property type="entry name" value="TIGR00725 family protein"/>
    <property type="match status" value="1"/>
</dbReference>
<dbReference type="Gene3D" id="3.40.50.450">
    <property type="match status" value="1"/>
</dbReference>
<dbReference type="EMBL" id="FQZT01000002">
    <property type="protein sequence ID" value="SHI73856.1"/>
    <property type="molecule type" value="Genomic_DNA"/>
</dbReference>
<dbReference type="SUPFAM" id="SSF102405">
    <property type="entry name" value="MCP/YpsA-like"/>
    <property type="match status" value="1"/>
</dbReference>
<dbReference type="OrthoDB" id="9794039at2"/>
<evidence type="ECO:0000313" key="2">
    <source>
        <dbReference type="Proteomes" id="UP000184171"/>
    </source>
</evidence>
<keyword evidence="2" id="KW-1185">Reference proteome</keyword>
<dbReference type="InterPro" id="IPR052341">
    <property type="entry name" value="LOG_family_nucleotidases"/>
</dbReference>
<proteinExistence type="predicted"/>
<evidence type="ECO:0008006" key="3">
    <source>
        <dbReference type="Google" id="ProtNLM"/>
    </source>
</evidence>
<dbReference type="AlphaFoldDB" id="A0A1M6DKR7"/>
<sequence length="154" mass="15685">MTRKPIIGVIGGASPSEKGLVLAYDVGRLIAQNNAVLVCGGLGGVMASASQGCAEAGGEVLGILPGSSAESANPYVTLPIATNMGHARNVIIAHTADVLIAIEGGYGTVSEIAISLKLGKTVVQLNRDRIFSEAVMAVNSEQAVELALQSLEEE</sequence>
<organism evidence="1 2">
    <name type="scientific">Malonomonas rubra DSM 5091</name>
    <dbReference type="NCBI Taxonomy" id="1122189"/>
    <lineage>
        <taxon>Bacteria</taxon>
        <taxon>Pseudomonadati</taxon>
        <taxon>Thermodesulfobacteriota</taxon>
        <taxon>Desulfuromonadia</taxon>
        <taxon>Desulfuromonadales</taxon>
        <taxon>Geopsychrobacteraceae</taxon>
        <taxon>Malonomonas</taxon>
    </lineage>
</organism>
<dbReference type="PANTHER" id="PTHR43393:SF3">
    <property type="entry name" value="LYSINE DECARBOXYLASE-LIKE PROTEIN"/>
    <property type="match status" value="1"/>
</dbReference>
<name>A0A1M6DKR7_MALRU</name>
<dbReference type="PANTHER" id="PTHR43393">
    <property type="entry name" value="CYTOKININ RIBOSIDE 5'-MONOPHOSPHATE PHOSPHORIBOHYDROLASE"/>
    <property type="match status" value="1"/>
</dbReference>
<evidence type="ECO:0000313" key="1">
    <source>
        <dbReference type="EMBL" id="SHI73856.1"/>
    </source>
</evidence>
<reference evidence="1 2" key="1">
    <citation type="submission" date="2016-11" db="EMBL/GenBank/DDBJ databases">
        <authorList>
            <person name="Jaros S."/>
            <person name="Januszkiewicz K."/>
            <person name="Wedrychowicz H."/>
        </authorList>
    </citation>
    <scope>NUCLEOTIDE SEQUENCE [LARGE SCALE GENOMIC DNA]</scope>
    <source>
        <strain evidence="1 2">DSM 5091</strain>
    </source>
</reference>
<dbReference type="InterPro" id="IPR005268">
    <property type="entry name" value="CHP00725"/>
</dbReference>
<dbReference type="STRING" id="1122189.SAMN02745165_00722"/>
<dbReference type="InterPro" id="IPR041164">
    <property type="entry name" value="LDcluster4"/>
</dbReference>
<dbReference type="Pfam" id="PF18306">
    <property type="entry name" value="LDcluster4"/>
    <property type="match status" value="1"/>
</dbReference>